<proteinExistence type="predicted"/>
<organism evidence="2">
    <name type="scientific">uncultured Chloroflexia bacterium</name>
    <dbReference type="NCBI Taxonomy" id="1672391"/>
    <lineage>
        <taxon>Bacteria</taxon>
        <taxon>Bacillati</taxon>
        <taxon>Chloroflexota</taxon>
        <taxon>Chloroflexia</taxon>
        <taxon>environmental samples</taxon>
    </lineage>
</organism>
<reference evidence="2" key="1">
    <citation type="submission" date="2020-02" db="EMBL/GenBank/DDBJ databases">
        <authorList>
            <person name="Meier V. D."/>
        </authorList>
    </citation>
    <scope>NUCLEOTIDE SEQUENCE</scope>
    <source>
        <strain evidence="2">AVDCRST_MAG93</strain>
    </source>
</reference>
<name>A0A6J4IJS2_9CHLR</name>
<evidence type="ECO:0000313" key="2">
    <source>
        <dbReference type="EMBL" id="CAA9252317.1"/>
    </source>
</evidence>
<gene>
    <name evidence="2" type="ORF">AVDCRST_MAG93-1817</name>
</gene>
<sequence length="37" mass="3500">APRGSTRATAARAAPAEGCAGSGRACAGTRAELSGHC</sequence>
<feature type="non-terminal residue" evidence="2">
    <location>
        <position position="1"/>
    </location>
</feature>
<accession>A0A6J4IJS2</accession>
<protein>
    <submittedName>
        <fullName evidence="2">Uncharacterized protein</fullName>
    </submittedName>
</protein>
<feature type="compositionally biased region" description="Low complexity" evidence="1">
    <location>
        <begin position="1"/>
        <end position="19"/>
    </location>
</feature>
<evidence type="ECO:0000256" key="1">
    <source>
        <dbReference type="SAM" id="MobiDB-lite"/>
    </source>
</evidence>
<dbReference type="AlphaFoldDB" id="A0A6J4IJS2"/>
<feature type="region of interest" description="Disordered" evidence="1">
    <location>
        <begin position="1"/>
        <end position="24"/>
    </location>
</feature>
<feature type="non-terminal residue" evidence="2">
    <location>
        <position position="37"/>
    </location>
</feature>
<dbReference type="EMBL" id="CADCTR010000615">
    <property type="protein sequence ID" value="CAA9252317.1"/>
    <property type="molecule type" value="Genomic_DNA"/>
</dbReference>